<dbReference type="PROSITE" id="PS51106">
    <property type="entry name" value="PTS_EIIC_TYPE_4"/>
    <property type="match status" value="1"/>
</dbReference>
<evidence type="ECO:0000256" key="7">
    <source>
        <dbReference type="ARBA" id="ARBA00022989"/>
    </source>
</evidence>
<protein>
    <submittedName>
        <fullName evidence="10">PTS sugar transporter subunit IIC</fullName>
    </submittedName>
</protein>
<dbReference type="AlphaFoldDB" id="A0A7X2N3R8"/>
<dbReference type="RefSeq" id="WP_154460692.1">
    <property type="nucleotide sequence ID" value="NZ_VUMM01000016.1"/>
</dbReference>
<dbReference type="Proteomes" id="UP000470082">
    <property type="component" value="Unassembled WGS sequence"/>
</dbReference>
<evidence type="ECO:0000256" key="4">
    <source>
        <dbReference type="ARBA" id="ARBA00022597"/>
    </source>
</evidence>
<reference evidence="10 11" key="1">
    <citation type="submission" date="2019-08" db="EMBL/GenBank/DDBJ databases">
        <title>In-depth cultivation of the pig gut microbiome towards novel bacterial diversity and tailored functional studies.</title>
        <authorList>
            <person name="Wylensek D."/>
            <person name="Hitch T.C.A."/>
            <person name="Clavel T."/>
        </authorList>
    </citation>
    <scope>NUCLEOTIDE SEQUENCE [LARGE SCALE GENOMIC DNA]</scope>
    <source>
        <strain evidence="10 11">LKV-178-WT-2G</strain>
    </source>
</reference>
<dbReference type="GO" id="GO:0005886">
    <property type="term" value="C:plasma membrane"/>
    <property type="evidence" value="ECO:0007669"/>
    <property type="project" value="UniProtKB-SubCell"/>
</dbReference>
<keyword evidence="11" id="KW-1185">Reference proteome</keyword>
<comment type="caution">
    <text evidence="10">The sequence shown here is derived from an EMBL/GenBank/DDBJ whole genome shotgun (WGS) entry which is preliminary data.</text>
</comment>
<feature type="transmembrane region" description="Helical" evidence="9">
    <location>
        <begin position="134"/>
        <end position="159"/>
    </location>
</feature>
<evidence type="ECO:0000256" key="6">
    <source>
        <dbReference type="ARBA" id="ARBA00022692"/>
    </source>
</evidence>
<dbReference type="EMBL" id="VUMM01000016">
    <property type="protein sequence ID" value="MSS01947.1"/>
    <property type="molecule type" value="Genomic_DNA"/>
</dbReference>
<evidence type="ECO:0000256" key="9">
    <source>
        <dbReference type="SAM" id="Phobius"/>
    </source>
</evidence>
<dbReference type="PANTHER" id="PTHR32502:SF8">
    <property type="entry name" value="N-ACETYLGALACTOSAMINE PERMEASE IIC COMPONENT 1"/>
    <property type="match status" value="1"/>
</dbReference>
<keyword evidence="8 9" id="KW-0472">Membrane</keyword>
<keyword evidence="5" id="KW-0598">Phosphotransferase system</keyword>
<keyword evidence="4 10" id="KW-0762">Sugar transport</keyword>
<evidence type="ECO:0000256" key="2">
    <source>
        <dbReference type="ARBA" id="ARBA00022448"/>
    </source>
</evidence>
<gene>
    <name evidence="10" type="ORF">FYJ50_07555</name>
</gene>
<keyword evidence="7 9" id="KW-1133">Transmembrane helix</keyword>
<feature type="transmembrane region" description="Helical" evidence="9">
    <location>
        <begin position="211"/>
        <end position="237"/>
    </location>
</feature>
<evidence type="ECO:0000313" key="11">
    <source>
        <dbReference type="Proteomes" id="UP000470082"/>
    </source>
</evidence>
<evidence type="ECO:0000256" key="1">
    <source>
        <dbReference type="ARBA" id="ARBA00004651"/>
    </source>
</evidence>
<feature type="transmembrane region" description="Helical" evidence="9">
    <location>
        <begin position="179"/>
        <end position="199"/>
    </location>
</feature>
<proteinExistence type="predicted"/>
<evidence type="ECO:0000313" key="10">
    <source>
        <dbReference type="EMBL" id="MSS01947.1"/>
    </source>
</evidence>
<name>A0A7X2N3R8_9FIRM</name>
<evidence type="ECO:0000256" key="3">
    <source>
        <dbReference type="ARBA" id="ARBA00022475"/>
    </source>
</evidence>
<evidence type="ECO:0000256" key="5">
    <source>
        <dbReference type="ARBA" id="ARBA00022683"/>
    </source>
</evidence>
<accession>A0A7X2N3R8</accession>
<evidence type="ECO:0000256" key="8">
    <source>
        <dbReference type="ARBA" id="ARBA00023136"/>
    </source>
</evidence>
<dbReference type="Pfam" id="PF03609">
    <property type="entry name" value="EII-Sor"/>
    <property type="match status" value="1"/>
</dbReference>
<feature type="transmembrane region" description="Helical" evidence="9">
    <location>
        <begin position="99"/>
        <end position="122"/>
    </location>
</feature>
<keyword evidence="6 9" id="KW-0812">Transmembrane</keyword>
<feature type="transmembrane region" description="Helical" evidence="9">
    <location>
        <begin position="43"/>
        <end position="67"/>
    </location>
</feature>
<organism evidence="10 11">
    <name type="scientific">Floccifex porci</name>
    <dbReference type="NCBI Taxonomy" id="2606629"/>
    <lineage>
        <taxon>Bacteria</taxon>
        <taxon>Bacillati</taxon>
        <taxon>Bacillota</taxon>
        <taxon>Erysipelotrichia</taxon>
        <taxon>Erysipelotrichales</taxon>
        <taxon>Erysipelotrichaceae</taxon>
        <taxon>Floccifex</taxon>
    </lineage>
</organism>
<sequence>MVLQTILITLVAILGKCEFLLGTSLIQRPIIMGALTGLVMGDLQAGVIMGATLELAFVGAVSIGAYIPPDMLSGTILGVAFAIKAGMGAEAALTLGMPIATIMLALNTIIGSPVMLFFTHLADKHVAQGNEKMFSFDVIGGGLIAAMVTLPIIPLAFYLGSDAVTAVLGGLPEFIQTGMNIACGMIPALGFAMLAQMIMNKKVAPYFFIGYFMVAYLGEYGIGTTAVALLACLIAAIQMFKSDKPVAVEKPVDNDAEDGGILDEF</sequence>
<keyword evidence="2" id="KW-0813">Transport</keyword>
<dbReference type="PANTHER" id="PTHR32502">
    <property type="entry name" value="N-ACETYLGALACTOSAMINE PERMEASE II COMPONENT-RELATED"/>
    <property type="match status" value="1"/>
</dbReference>
<comment type="subcellular location">
    <subcellularLocation>
        <location evidence="1">Cell membrane</location>
        <topology evidence="1">Multi-pass membrane protein</topology>
    </subcellularLocation>
</comment>
<dbReference type="InterPro" id="IPR050303">
    <property type="entry name" value="GatZ_KbaZ_carbometab"/>
</dbReference>
<keyword evidence="3" id="KW-1003">Cell membrane</keyword>
<dbReference type="InterPro" id="IPR004700">
    <property type="entry name" value="PTS_IIC_man"/>
</dbReference>
<dbReference type="GO" id="GO:0009401">
    <property type="term" value="P:phosphoenolpyruvate-dependent sugar phosphotransferase system"/>
    <property type="evidence" value="ECO:0007669"/>
    <property type="project" value="UniProtKB-KW"/>
</dbReference>